<dbReference type="PANTHER" id="PTHR43135">
    <property type="entry name" value="ALPHA-D-RIBOSE 1-METHYLPHOSPHONATE 5-TRIPHOSPHATE DIPHOSPHATASE"/>
    <property type="match status" value="1"/>
</dbReference>
<dbReference type="SUPFAM" id="SSF51556">
    <property type="entry name" value="Metallo-dependent hydrolases"/>
    <property type="match status" value="1"/>
</dbReference>
<keyword evidence="3" id="KW-1185">Reference proteome</keyword>
<feature type="domain" description="Amidohydrolase-related" evidence="1">
    <location>
        <begin position="56"/>
        <end position="396"/>
    </location>
</feature>
<dbReference type="Gene3D" id="1.20.58.520">
    <property type="entry name" value="Amidohydrolase"/>
    <property type="match status" value="1"/>
</dbReference>
<dbReference type="Proteomes" id="UP001299596">
    <property type="component" value="Unassembled WGS sequence"/>
</dbReference>
<organism evidence="2 3">
    <name type="scientific">[Mycobacterium] crassicus</name>
    <dbReference type="NCBI Taxonomy" id="2872309"/>
    <lineage>
        <taxon>Bacteria</taxon>
        <taxon>Bacillati</taxon>
        <taxon>Actinomycetota</taxon>
        <taxon>Actinomycetes</taxon>
        <taxon>Mycobacteriales</taxon>
        <taxon>Mycobacteriaceae</taxon>
        <taxon>Mycolicibacter</taxon>
    </lineage>
</organism>
<reference evidence="2 3" key="1">
    <citation type="submission" date="2023-12" db="EMBL/GenBank/DDBJ databases">
        <title>Description of new species of Mycobacterium terrae complex isolated from sewage at the Sao Paulo Zoological Park Foundation in Brazil.</title>
        <authorList>
            <person name="Romagnoli C.L."/>
            <person name="Conceicao E.C."/>
            <person name="Machado E."/>
            <person name="Barreto L.B.P.F."/>
            <person name="Sharma A."/>
            <person name="Silva N.M."/>
            <person name="Marques L.E."/>
            <person name="Juliana M.A."/>
            <person name="Lourenco M.C.S."/>
            <person name="Digiampietri L.A."/>
            <person name="Suffys P.N."/>
            <person name="Viana-Niero C."/>
        </authorList>
    </citation>
    <scope>NUCLEOTIDE SEQUENCE [LARGE SCALE GENOMIC DNA]</scope>
    <source>
        <strain evidence="2 3">MYC098</strain>
    </source>
</reference>
<dbReference type="Gene3D" id="3.30.110.90">
    <property type="entry name" value="Amidohydrolase"/>
    <property type="match status" value="1"/>
</dbReference>
<protein>
    <submittedName>
        <fullName evidence="2">Amidohydrolase family protein</fullName>
    </submittedName>
</protein>
<sequence>MGAGDFLVHDVRLFDGDDVADRTSVLVRDGSIAAVGPDLPAADLSDQQRIDGSGKTLLPGLIDAHTHPRSPALELAILFGVTTELDMFTDPERIGDQREQARTRDDVADIRSASTGATVLGGHPSMLIGLSFREQFPVVSTAADAADFVEARIAEGADFIKLLIDDGTAIGHASPSLTQDMAAAIVDEAHKHALLAVAHATSRDGAAQAVAAGVDGLVHMFIDRPADDEIIEQIVQSGVFVVPTLCTMGSMAGDITGEAVAHDPRTEGLIPADWRNNMCQCWQFGSPSSLANASQATGRLHEAGVRILAGTDAADVGVLGTAHGASLHAELDLLVAAGLSPVDALRAATSVPADSFGLTDRGRVRQGLQADLVLIDGDPTASITDSLSIAAVWRRGSLLDRTALAAKVGA</sequence>
<evidence type="ECO:0000259" key="1">
    <source>
        <dbReference type="Pfam" id="PF01979"/>
    </source>
</evidence>
<dbReference type="RefSeq" id="WP_225404253.1">
    <property type="nucleotide sequence ID" value="NZ_JAYJJR010000014.1"/>
</dbReference>
<dbReference type="SUPFAM" id="SSF51338">
    <property type="entry name" value="Composite domain of metallo-dependent hydrolases"/>
    <property type="match status" value="1"/>
</dbReference>
<dbReference type="Pfam" id="PF01979">
    <property type="entry name" value="Amidohydro_1"/>
    <property type="match status" value="1"/>
</dbReference>
<comment type="caution">
    <text evidence="2">The sequence shown here is derived from an EMBL/GenBank/DDBJ whole genome shotgun (WGS) entry which is preliminary data.</text>
</comment>
<dbReference type="InterPro" id="IPR051781">
    <property type="entry name" value="Metallo-dep_Hydrolase"/>
</dbReference>
<evidence type="ECO:0000313" key="2">
    <source>
        <dbReference type="EMBL" id="MEB3023145.1"/>
    </source>
</evidence>
<dbReference type="EMBL" id="JAYJJR010000014">
    <property type="protein sequence ID" value="MEB3023145.1"/>
    <property type="molecule type" value="Genomic_DNA"/>
</dbReference>
<evidence type="ECO:0000313" key="3">
    <source>
        <dbReference type="Proteomes" id="UP001299596"/>
    </source>
</evidence>
<gene>
    <name evidence="2" type="ORF">K6T79_19050</name>
</gene>
<dbReference type="InterPro" id="IPR006680">
    <property type="entry name" value="Amidohydro-rel"/>
</dbReference>
<dbReference type="PANTHER" id="PTHR43135:SF3">
    <property type="entry name" value="ALPHA-D-RIBOSE 1-METHYLPHOSPHONATE 5-TRIPHOSPHATE DIPHOSPHATASE"/>
    <property type="match status" value="1"/>
</dbReference>
<dbReference type="InterPro" id="IPR011059">
    <property type="entry name" value="Metal-dep_hydrolase_composite"/>
</dbReference>
<dbReference type="InterPro" id="IPR032466">
    <property type="entry name" value="Metal_Hydrolase"/>
</dbReference>
<dbReference type="Gene3D" id="3.40.50.10910">
    <property type="entry name" value="Amidohydrolase"/>
    <property type="match status" value="1"/>
</dbReference>
<dbReference type="Gene3D" id="2.30.40.10">
    <property type="entry name" value="Urease, subunit C, domain 1"/>
    <property type="match status" value="1"/>
</dbReference>
<name>A0ABU5XLI8_9MYCO</name>
<proteinExistence type="predicted"/>
<accession>A0ABU5XLI8</accession>